<accession>A0A8S3Z1L8</accession>
<name>A0A8S3Z1L8_9EUPU</name>
<dbReference type="EMBL" id="CAJHNH020001392">
    <property type="protein sequence ID" value="CAG5122909.1"/>
    <property type="molecule type" value="Genomic_DNA"/>
</dbReference>
<dbReference type="PANTHER" id="PTHR32122">
    <property type="entry name" value="TATA BOX-BINDING PROTEIN ASSOCIATED FACTOR RNA POLYMERASE I SUBUNIT A"/>
    <property type="match status" value="1"/>
</dbReference>
<keyword evidence="2" id="KW-1185">Reference proteome</keyword>
<dbReference type="Proteomes" id="UP000678393">
    <property type="component" value="Unassembled WGS sequence"/>
</dbReference>
<evidence type="ECO:0000313" key="1">
    <source>
        <dbReference type="EMBL" id="CAG5122909.1"/>
    </source>
</evidence>
<protein>
    <recommendedName>
        <fullName evidence="3">TATA box-binding protein-associated factor RNA polymerase I subunit A</fullName>
    </recommendedName>
</protein>
<evidence type="ECO:0000313" key="2">
    <source>
        <dbReference type="Proteomes" id="UP000678393"/>
    </source>
</evidence>
<reference evidence="1" key="1">
    <citation type="submission" date="2021-04" db="EMBL/GenBank/DDBJ databases">
        <authorList>
            <consortium name="Molecular Ecology Group"/>
        </authorList>
    </citation>
    <scope>NUCLEOTIDE SEQUENCE</scope>
</reference>
<dbReference type="PANTHER" id="PTHR32122:SF1">
    <property type="entry name" value="TATA BOX-BINDING PROTEIN-ASSOCIATED FACTOR RNA POLYMERASE I SUBUNIT A"/>
    <property type="match status" value="1"/>
</dbReference>
<dbReference type="OrthoDB" id="6272197at2759"/>
<proteinExistence type="predicted"/>
<dbReference type="InterPro" id="IPR052669">
    <property type="entry name" value="SL1/TIF-IB_Component"/>
</dbReference>
<dbReference type="GO" id="GO:0006360">
    <property type="term" value="P:transcription by RNA polymerase I"/>
    <property type="evidence" value="ECO:0007669"/>
    <property type="project" value="InterPro"/>
</dbReference>
<gene>
    <name evidence="1" type="ORF">CUNI_LOCUS8467</name>
</gene>
<sequence>MASTSAQTNMIDKLRSLFLLLDPSVSSLSEAETEERNELMKRLEYFEICCKKQADYYRLRHQQGTKYNFSTILSRFLQLIRECVLSHQWPEALNLIQSLCYEVTGVDCAIWKVGLACLFQDCEKNGRLVEQFVKQVCVLRSLTVVEVLLDYLLFILTQAQTADAMQLIKDLKENTQYANNLKNKKRMMAHTLFFAYQGLACYAEWKLAIFKVSQDNDDVRMNLGKNTDTAKAVAESALEYLSTVKDVPGVWDIFITRLVEIHEYYGKVETARSILVSYRERNPGNPNAHRYLYEFESRSGGDEFVLLQCLQDIIHLDPCNPLCLTLYHLKEKNDPGAVALLFDYIDYTHCSQNEQVWQVLADKLNNANSNNLEDVLKLCWETRRDWWPNVVFKDLDLDVSATGVCQPGTLLWNKRIVRDVLLHLGNCWLLSGYTDCMLMLLFEG</sequence>
<organism evidence="1 2">
    <name type="scientific">Candidula unifasciata</name>
    <dbReference type="NCBI Taxonomy" id="100452"/>
    <lineage>
        <taxon>Eukaryota</taxon>
        <taxon>Metazoa</taxon>
        <taxon>Spiralia</taxon>
        <taxon>Lophotrochozoa</taxon>
        <taxon>Mollusca</taxon>
        <taxon>Gastropoda</taxon>
        <taxon>Heterobranchia</taxon>
        <taxon>Euthyneura</taxon>
        <taxon>Panpulmonata</taxon>
        <taxon>Eupulmonata</taxon>
        <taxon>Stylommatophora</taxon>
        <taxon>Helicina</taxon>
        <taxon>Helicoidea</taxon>
        <taxon>Geomitridae</taxon>
        <taxon>Candidula</taxon>
    </lineage>
</organism>
<dbReference type="InterPro" id="IPR039495">
    <property type="entry name" value="TAF1A"/>
</dbReference>
<dbReference type="GO" id="GO:0000120">
    <property type="term" value="C:RNA polymerase I transcription regulator complex"/>
    <property type="evidence" value="ECO:0007669"/>
    <property type="project" value="InterPro"/>
</dbReference>
<dbReference type="AlphaFoldDB" id="A0A8S3Z1L8"/>
<evidence type="ECO:0008006" key="3">
    <source>
        <dbReference type="Google" id="ProtNLM"/>
    </source>
</evidence>
<comment type="caution">
    <text evidence="1">The sequence shown here is derived from an EMBL/GenBank/DDBJ whole genome shotgun (WGS) entry which is preliminary data.</text>
</comment>
<dbReference type="Pfam" id="PF14929">
    <property type="entry name" value="TAF1_subA"/>
    <property type="match status" value="1"/>
</dbReference>